<sequence>MLVQRAPGFGGGVYVDVLKQAVVNVTYSVGEEKLVFVGFDFLFWGPLLPGGARAPGHCKRPGHGVKRRKIRF</sequence>
<proteinExistence type="predicted"/>
<comment type="caution">
    <text evidence="1">The sequence shown here is derived from an EMBL/GenBank/DDBJ whole genome shotgun (WGS) entry which is preliminary data.</text>
</comment>
<name>A0ABX2FPN9_9BACT</name>
<evidence type="ECO:0000313" key="2">
    <source>
        <dbReference type="Proteomes" id="UP000779507"/>
    </source>
</evidence>
<reference evidence="1 2" key="1">
    <citation type="submission" date="2020-05" db="EMBL/GenBank/DDBJ databases">
        <title>Genomic Encyclopedia of Type Strains, Phase IV (KMG-V): Genome sequencing to study the core and pangenomes of soil and plant-associated prokaryotes.</title>
        <authorList>
            <person name="Whitman W."/>
        </authorList>
    </citation>
    <scope>NUCLEOTIDE SEQUENCE [LARGE SCALE GENOMIC DNA]</scope>
    <source>
        <strain evidence="1 2">9A</strain>
    </source>
</reference>
<keyword evidence="2" id="KW-1185">Reference proteome</keyword>
<gene>
    <name evidence="1" type="ORF">HNP98_001196</name>
</gene>
<accession>A0ABX2FPN9</accession>
<protein>
    <submittedName>
        <fullName evidence="1">Uncharacterized protein</fullName>
    </submittedName>
</protein>
<dbReference type="RefSeq" id="WP_173809122.1">
    <property type="nucleotide sequence ID" value="NZ_JABSNP010000004.1"/>
</dbReference>
<evidence type="ECO:0000313" key="1">
    <source>
        <dbReference type="EMBL" id="NRT18379.1"/>
    </source>
</evidence>
<dbReference type="EMBL" id="JABSNP010000004">
    <property type="protein sequence ID" value="NRT18379.1"/>
    <property type="molecule type" value="Genomic_DNA"/>
</dbReference>
<organism evidence="1 2">
    <name type="scientific">Hymenobacter caeli</name>
    <dbReference type="NCBI Taxonomy" id="2735894"/>
    <lineage>
        <taxon>Bacteria</taxon>
        <taxon>Pseudomonadati</taxon>
        <taxon>Bacteroidota</taxon>
        <taxon>Cytophagia</taxon>
        <taxon>Cytophagales</taxon>
        <taxon>Hymenobacteraceae</taxon>
        <taxon>Hymenobacter</taxon>
    </lineage>
</organism>
<dbReference type="Proteomes" id="UP000779507">
    <property type="component" value="Unassembled WGS sequence"/>
</dbReference>